<dbReference type="Proteomes" id="UP000031972">
    <property type="component" value="Unassembled WGS sequence"/>
</dbReference>
<evidence type="ECO:0000313" key="3">
    <source>
        <dbReference type="Proteomes" id="UP000031972"/>
    </source>
</evidence>
<evidence type="ECO:0008006" key="4">
    <source>
        <dbReference type="Google" id="ProtNLM"/>
    </source>
</evidence>
<evidence type="ECO:0000313" key="2">
    <source>
        <dbReference type="EMBL" id="KIL47692.1"/>
    </source>
</evidence>
<evidence type="ECO:0000256" key="1">
    <source>
        <dbReference type="SAM" id="Coils"/>
    </source>
</evidence>
<dbReference type="RefSeq" id="WP_041057446.1">
    <property type="nucleotide sequence ID" value="NZ_JXRR01000014.1"/>
</dbReference>
<dbReference type="PATRIC" id="fig|220754.4.peg.1877"/>
<dbReference type="Gene3D" id="6.10.140.1110">
    <property type="match status" value="1"/>
</dbReference>
<dbReference type="AlphaFoldDB" id="A0A0C2VFM4"/>
<keyword evidence="1" id="KW-0175">Coiled coil</keyword>
<organism evidence="2 3">
    <name type="scientific">Jeotgalibacillus campisalis</name>
    <dbReference type="NCBI Taxonomy" id="220754"/>
    <lineage>
        <taxon>Bacteria</taxon>
        <taxon>Bacillati</taxon>
        <taxon>Bacillota</taxon>
        <taxon>Bacilli</taxon>
        <taxon>Bacillales</taxon>
        <taxon>Caryophanaceae</taxon>
        <taxon>Jeotgalibacillus</taxon>
    </lineage>
</organism>
<protein>
    <recommendedName>
        <fullName evidence="4">YlqD protein</fullName>
    </recommendedName>
</protein>
<dbReference type="Pfam" id="PF11068">
    <property type="entry name" value="YlqD"/>
    <property type="match status" value="1"/>
</dbReference>
<accession>A0A0C2VFM4</accession>
<comment type="caution">
    <text evidence="2">The sequence shown here is derived from an EMBL/GenBank/DDBJ whole genome shotgun (WGS) entry which is preliminary data.</text>
</comment>
<dbReference type="EMBL" id="JXRR01000014">
    <property type="protein sequence ID" value="KIL47692.1"/>
    <property type="molecule type" value="Genomic_DNA"/>
</dbReference>
<name>A0A0C2VFM4_9BACL</name>
<reference evidence="2 3" key="1">
    <citation type="submission" date="2015-01" db="EMBL/GenBank/DDBJ databases">
        <title>Jeotgalibacillus campisalis genome sequencing.</title>
        <authorList>
            <person name="Goh K.M."/>
            <person name="Chan K.-G."/>
            <person name="Yaakop A.S."/>
            <person name="Ee R."/>
            <person name="Gan H.M."/>
            <person name="Chan C.S."/>
        </authorList>
    </citation>
    <scope>NUCLEOTIDE SEQUENCE [LARGE SCALE GENOMIC DNA]</scope>
    <source>
        <strain evidence="2 3">SF-57</strain>
    </source>
</reference>
<dbReference type="InterPro" id="IPR021297">
    <property type="entry name" value="YlqD"/>
</dbReference>
<proteinExistence type="predicted"/>
<sequence length="130" mass="15380">MQVTQKTIIKEIMTNSSKSRLKQTLNEKIKRAEKEMDQLVFQQKKLEKQFEQSSDAVKQKIQQEINKRKQLVRSINTQLKSIEETPLGTEYTLMETDTVVELHEGSIWHPEQKPVIVLEDGMVKEIRQRW</sequence>
<feature type="coiled-coil region" evidence="1">
    <location>
        <begin position="15"/>
        <end position="49"/>
    </location>
</feature>
<dbReference type="OrthoDB" id="2375961at2"/>
<keyword evidence="3" id="KW-1185">Reference proteome</keyword>
<gene>
    <name evidence="2" type="ORF">KR50_18590</name>
</gene>